<evidence type="ECO:0000313" key="2">
    <source>
        <dbReference type="EMBL" id="MPC47463.1"/>
    </source>
</evidence>
<feature type="region of interest" description="Disordered" evidence="1">
    <location>
        <begin position="1"/>
        <end position="86"/>
    </location>
</feature>
<dbReference type="Proteomes" id="UP000324222">
    <property type="component" value="Unassembled WGS sequence"/>
</dbReference>
<evidence type="ECO:0000313" key="3">
    <source>
        <dbReference type="Proteomes" id="UP000324222"/>
    </source>
</evidence>
<gene>
    <name evidence="2" type="ORF">E2C01_041210</name>
</gene>
<name>A0A5B7FR31_PORTR</name>
<proteinExistence type="predicted"/>
<evidence type="ECO:0000256" key="1">
    <source>
        <dbReference type="SAM" id="MobiDB-lite"/>
    </source>
</evidence>
<feature type="compositionally biased region" description="Low complexity" evidence="1">
    <location>
        <begin position="1"/>
        <end position="19"/>
    </location>
</feature>
<feature type="compositionally biased region" description="Pro residues" evidence="1">
    <location>
        <begin position="34"/>
        <end position="56"/>
    </location>
</feature>
<protein>
    <submittedName>
        <fullName evidence="2">Uncharacterized protein</fullName>
    </submittedName>
</protein>
<keyword evidence="3" id="KW-1185">Reference proteome</keyword>
<accession>A0A5B7FR31</accession>
<sequence length="86" mass="9134">MPTQPAHSLPSSHHSATPLVQLYHASQSSSPLHQPSPVPPKTTPHAPSPSSIPRPLLPIHSSLSSATYPHPFPLPVTVLQVSPHAR</sequence>
<reference evidence="2 3" key="1">
    <citation type="submission" date="2019-05" db="EMBL/GenBank/DDBJ databases">
        <title>Another draft genome of Portunus trituberculatus and its Hox gene families provides insights of decapod evolution.</title>
        <authorList>
            <person name="Jeong J.-H."/>
            <person name="Song I."/>
            <person name="Kim S."/>
            <person name="Choi T."/>
            <person name="Kim D."/>
            <person name="Ryu S."/>
            <person name="Kim W."/>
        </authorList>
    </citation>
    <scope>NUCLEOTIDE SEQUENCE [LARGE SCALE GENOMIC DNA]</scope>
    <source>
        <tissue evidence="2">Muscle</tissue>
    </source>
</reference>
<organism evidence="2 3">
    <name type="scientific">Portunus trituberculatus</name>
    <name type="common">Swimming crab</name>
    <name type="synonym">Neptunus trituberculatus</name>
    <dbReference type="NCBI Taxonomy" id="210409"/>
    <lineage>
        <taxon>Eukaryota</taxon>
        <taxon>Metazoa</taxon>
        <taxon>Ecdysozoa</taxon>
        <taxon>Arthropoda</taxon>
        <taxon>Crustacea</taxon>
        <taxon>Multicrustacea</taxon>
        <taxon>Malacostraca</taxon>
        <taxon>Eumalacostraca</taxon>
        <taxon>Eucarida</taxon>
        <taxon>Decapoda</taxon>
        <taxon>Pleocyemata</taxon>
        <taxon>Brachyura</taxon>
        <taxon>Eubrachyura</taxon>
        <taxon>Portunoidea</taxon>
        <taxon>Portunidae</taxon>
        <taxon>Portuninae</taxon>
        <taxon>Portunus</taxon>
    </lineage>
</organism>
<dbReference type="EMBL" id="VSRR010007750">
    <property type="protein sequence ID" value="MPC47463.1"/>
    <property type="molecule type" value="Genomic_DNA"/>
</dbReference>
<comment type="caution">
    <text evidence="2">The sequence shown here is derived from an EMBL/GenBank/DDBJ whole genome shotgun (WGS) entry which is preliminary data.</text>
</comment>
<dbReference type="AlphaFoldDB" id="A0A5B7FR31"/>